<sequence length="928" mass="104891">MTLMLCVDCGESRLAPFIKQRSLLTSILEKFVENVDPIEDRFPDRARKLWELLGRVNPVDFFKIVDPLLKEFYSDNVINQSEPLTAEEEKMCLRDVVEIMLPLKEMADHMLRTGCISTGDQRYDTLSMSLKSKSCVLEIFSQYMKNYKIPTPSTLHKILSDGFPCVCKEPLQKNDDRLFEPEDWYPELRPPAGRKEDIFRPEDFTAVDDKARAVRKLGCAKIVGDVLAPRSLRGSFEDLIAYLTEGLTSDLERTRAIFTWMGAQKIASQTTDETEPVEPGTPEAYIRKASQNNSFIPKLFAVLCRRADIPCILVLGKSKCSGYAAGDQVIPYHTSWATVFIDGHWRFVHPQWAFECLQNADTGSWLLVEEDGKAVREKAKGTGGTTVDRFDEYYFLTNPEELNSVCHAEDPSKQLLHTPWTMADFVKTPYLHKGYFKTPWKLLSAYGAVLEPLDGTVCIDFQHPVDGKAQLRYKLYFNEELSGCAFPTDLQSDLDLYVVRLREQKGIKSLLIRLPIPGVYKIDVNGVYNGEYTSLGEFRINSKAAATRDPFPSNPPIGFGFDESVTHAGLSHPSHTDAVVPVQRGQDVSFKFQVRSDRAVSAKLRHHKHKPEDLAGLVGVMNQDDGKTTIRVAVPKDEATTEFALEVNLGRKHALDSFVNVLNYLLTEDKEAYDASHDESKEIHRELFEALNADDSGRLDKAVARYDTAGFNDPQTRDRIRAKQAAYERIREELQSAVRGRNIERINYAMNQFIIHKLEDHNDLNHAVQRICGLGEPVVRQAMSKRSLDHLDLTLKRMTSTRAEETARGTAWFQEAESMLEQLQCYTFCARALTATALLGLGKLPANQHLLNALRATFFLLGESPKVLQNWVSIQTKLREKGNKGLAYGIKNFDPKQLLMTHVAHAQEALRECDPDVVRSKSDLAGLL</sequence>
<dbReference type="EMBL" id="JACVVK020000425">
    <property type="protein sequence ID" value="KAK7474801.1"/>
    <property type="molecule type" value="Genomic_DNA"/>
</dbReference>
<keyword evidence="3" id="KW-1185">Reference proteome</keyword>
<comment type="caution">
    <text evidence="2">The sequence shown here is derived from an EMBL/GenBank/DDBJ whole genome shotgun (WGS) entry which is preliminary data.</text>
</comment>
<dbReference type="PANTHER" id="PTHR47020:SF1">
    <property type="entry name" value="HILLARIN"/>
    <property type="match status" value="1"/>
</dbReference>
<dbReference type="AlphaFoldDB" id="A0ABD0JIW6"/>
<protein>
    <recommendedName>
        <fullName evidence="1">KY-like immunoglobulin-like domain-containing protein</fullName>
    </recommendedName>
</protein>
<dbReference type="PANTHER" id="PTHR47020">
    <property type="entry name" value="HILLARIN"/>
    <property type="match status" value="1"/>
</dbReference>
<name>A0ABD0JIW6_9CAEN</name>
<proteinExistence type="predicted"/>
<dbReference type="InterPro" id="IPR056564">
    <property type="entry name" value="Ig-like_KY"/>
</dbReference>
<feature type="non-terminal residue" evidence="2">
    <location>
        <position position="928"/>
    </location>
</feature>
<organism evidence="2 3">
    <name type="scientific">Batillaria attramentaria</name>
    <dbReference type="NCBI Taxonomy" id="370345"/>
    <lineage>
        <taxon>Eukaryota</taxon>
        <taxon>Metazoa</taxon>
        <taxon>Spiralia</taxon>
        <taxon>Lophotrochozoa</taxon>
        <taxon>Mollusca</taxon>
        <taxon>Gastropoda</taxon>
        <taxon>Caenogastropoda</taxon>
        <taxon>Sorbeoconcha</taxon>
        <taxon>Cerithioidea</taxon>
        <taxon>Batillariidae</taxon>
        <taxon>Batillaria</taxon>
    </lineage>
</organism>
<evidence type="ECO:0000313" key="2">
    <source>
        <dbReference type="EMBL" id="KAK7474801.1"/>
    </source>
</evidence>
<evidence type="ECO:0000313" key="3">
    <source>
        <dbReference type="Proteomes" id="UP001519460"/>
    </source>
</evidence>
<accession>A0ABD0JIW6</accession>
<dbReference type="Pfam" id="PF23265">
    <property type="entry name" value="Ig-like_KY"/>
    <property type="match status" value="1"/>
</dbReference>
<feature type="domain" description="KY-like immunoglobulin-like" evidence="1">
    <location>
        <begin position="423"/>
        <end position="549"/>
    </location>
</feature>
<gene>
    <name evidence="2" type="ORF">BaRGS_00033982</name>
</gene>
<dbReference type="Proteomes" id="UP001519460">
    <property type="component" value="Unassembled WGS sequence"/>
</dbReference>
<dbReference type="InterPro" id="IPR053041">
    <property type="entry name" value="Transglut-like_Superfamily_Mod"/>
</dbReference>
<evidence type="ECO:0000259" key="1">
    <source>
        <dbReference type="Pfam" id="PF23265"/>
    </source>
</evidence>
<reference evidence="2 3" key="1">
    <citation type="journal article" date="2023" name="Sci. Data">
        <title>Genome assembly of the Korean intertidal mud-creeper Batillaria attramentaria.</title>
        <authorList>
            <person name="Patra A.K."/>
            <person name="Ho P.T."/>
            <person name="Jun S."/>
            <person name="Lee S.J."/>
            <person name="Kim Y."/>
            <person name="Won Y.J."/>
        </authorList>
    </citation>
    <scope>NUCLEOTIDE SEQUENCE [LARGE SCALE GENOMIC DNA]</scope>
    <source>
        <strain evidence="2">Wonlab-2016</strain>
    </source>
</reference>